<dbReference type="InterPro" id="IPR013783">
    <property type="entry name" value="Ig-like_fold"/>
</dbReference>
<dbReference type="Pfam" id="PF19190">
    <property type="entry name" value="BACON_2"/>
    <property type="match status" value="4"/>
</dbReference>
<dbReference type="PROSITE" id="PS51318">
    <property type="entry name" value="TAT"/>
    <property type="match status" value="1"/>
</dbReference>
<dbReference type="RefSeq" id="WP_053379938.1">
    <property type="nucleotide sequence ID" value="NZ_CP011801.1"/>
</dbReference>
<dbReference type="OrthoDB" id="9798386at2"/>
<dbReference type="InterPro" id="IPR003961">
    <property type="entry name" value="FN3_dom"/>
</dbReference>
<organism evidence="2 3">
    <name type="scientific">Nitrospira moscoviensis</name>
    <dbReference type="NCBI Taxonomy" id="42253"/>
    <lineage>
        <taxon>Bacteria</taxon>
        <taxon>Pseudomonadati</taxon>
        <taxon>Nitrospirota</taxon>
        <taxon>Nitrospiria</taxon>
        <taxon>Nitrospirales</taxon>
        <taxon>Nitrospiraceae</taxon>
        <taxon>Nitrospira</taxon>
    </lineage>
</organism>
<evidence type="ECO:0000259" key="1">
    <source>
        <dbReference type="PROSITE" id="PS50853"/>
    </source>
</evidence>
<dbReference type="EMBL" id="CP011801">
    <property type="protein sequence ID" value="ALA58834.1"/>
    <property type="molecule type" value="Genomic_DNA"/>
</dbReference>
<dbReference type="CDD" id="cd00063">
    <property type="entry name" value="FN3"/>
    <property type="match status" value="1"/>
</dbReference>
<dbReference type="PROSITE" id="PS50853">
    <property type="entry name" value="FN3"/>
    <property type="match status" value="1"/>
</dbReference>
<dbReference type="SMART" id="SM00060">
    <property type="entry name" value="FN3"/>
    <property type="match status" value="1"/>
</dbReference>
<dbReference type="InterPro" id="IPR036116">
    <property type="entry name" value="FN3_sf"/>
</dbReference>
<sequence length="641" mass="63088">MAHTRITPTTDKTLSLPRRSLLLALGLALIGGLVAPMNALALQLSPSSLNFSATQGGGAPSSQTLTFWKNSQASRSWTTTARVPWLSASPSSGSLTTERDQVHVMVNPAGLAPGAYSSSLIITTTGADGTIRKTAVPVSLTVTSGSSGGFTITPPSLSYTGTVNGPNQVAGVVVTNTGSSPLTVTWHDNIGWLIATSGDTVTMPPGGSATISHTASPSLWGVGTFTGVATITGGGVTKHVPVTMTVTKGSTTPSIGLSPASLAYSGTVGGANPAPQVINVSNSGGGTLTWTATDNAAWLTVTPATGTNSGTLTASVNLSGLAAGTYHAAVTISGSGVTAKTVPVTLTVSAAAAPAIGLNPTSLSFSGTVGGANPAAKSIGISNAGGGTLTWTASDNAAWLTLSPTSGTNSGTVSASVNLSGLAAGTYNAAVTISATGAAAKTVPVTLTVNAPTTSPSIGFSPTSLTFSATAGGSNPAGKSFIITNPGGGTLTWSISDNAAWLSVTPTSGTTTTETDTLTASVNLSGLAVGTYNGTITITAAGASNSPRTIPVTLTVSAATAGGTATLSWNANGESDLGGYKIYRATASGAYGAPIATLSKTTTSYVVTGLQAGTTYFFVITAYDSAGHESVFSNEVSKSIF</sequence>
<reference evidence="2 3" key="1">
    <citation type="journal article" date="2015" name="Proc. Natl. Acad. Sci. U.S.A.">
        <title>Expanded metabolic versatility of ubiquitous nitrite-oxidizing bacteria from the genus Nitrospira.</title>
        <authorList>
            <person name="Koch H."/>
            <person name="Lucker S."/>
            <person name="Albertsen M."/>
            <person name="Kitzinger K."/>
            <person name="Herbold C."/>
            <person name="Spieck E."/>
            <person name="Nielsen P.H."/>
            <person name="Wagner M."/>
            <person name="Daims H."/>
        </authorList>
    </citation>
    <scope>NUCLEOTIDE SEQUENCE [LARGE SCALE GENOMIC DNA]</scope>
    <source>
        <strain evidence="2 3">NSP M-1</strain>
    </source>
</reference>
<evidence type="ECO:0000313" key="2">
    <source>
        <dbReference type="EMBL" id="ALA58834.1"/>
    </source>
</evidence>
<dbReference type="InterPro" id="IPR006311">
    <property type="entry name" value="TAT_signal"/>
</dbReference>
<dbReference type="InterPro" id="IPR024361">
    <property type="entry name" value="BACON"/>
</dbReference>
<accession>A0A0K2GD83</accession>
<dbReference type="Proteomes" id="UP000069205">
    <property type="component" value="Chromosome"/>
</dbReference>
<proteinExistence type="predicted"/>
<dbReference type="SUPFAM" id="SSF49265">
    <property type="entry name" value="Fibronectin type III"/>
    <property type="match status" value="1"/>
</dbReference>
<evidence type="ECO:0000313" key="3">
    <source>
        <dbReference type="Proteomes" id="UP000069205"/>
    </source>
</evidence>
<dbReference type="KEGG" id="nmv:NITMOv2_2419"/>
<dbReference type="AlphaFoldDB" id="A0A0K2GD83"/>
<protein>
    <recommendedName>
        <fullName evidence="1">Fibronectin type-III domain-containing protein</fullName>
    </recommendedName>
</protein>
<keyword evidence="3" id="KW-1185">Reference proteome</keyword>
<dbReference type="PATRIC" id="fig|42253.5.peg.2386"/>
<feature type="domain" description="Fibronectin type-III" evidence="1">
    <location>
        <begin position="550"/>
        <end position="641"/>
    </location>
</feature>
<gene>
    <name evidence="2" type="ORF">NITMOv2_2419</name>
</gene>
<dbReference type="Pfam" id="PF00041">
    <property type="entry name" value="fn3"/>
    <property type="match status" value="1"/>
</dbReference>
<dbReference type="Gene3D" id="2.60.40.10">
    <property type="entry name" value="Immunoglobulins"/>
    <property type="match status" value="5"/>
</dbReference>
<name>A0A0K2GD83_NITMO</name>